<dbReference type="NCBIfam" id="TIGR03369">
    <property type="entry name" value="cellulose_bcsE"/>
    <property type="match status" value="1"/>
</dbReference>
<sequence>MSQVTLGIRHLRDEQILLRDGGLYWVAVDRVSDSAALAVQCLAAMPVNARAMLVCCEHSSQDLAEKLAADTGPGQLKLFDIKKADIGLTLKSLVGELTRAAPVAGTTIVLMLPDSAWQSDVAPELRHCCLSLRQWLDGRQCTLLVISHGQTHQLHERLLRLNDTISGLAQLYRRDGGIRYQLHYWHSERGVCSGQEFELDLQENGFALSVNEQANVQLTHTDDQRIYLTQRSVLEGSPPLSDQWRLFENREDLLQQASHARAASIIVAIDSNLQVEELARQIHALRERCGIALKIIVREMEPCLRYRDERLLVSCGANITVPYGTTLAHFFSIIDSAQGQTWRRSRTTDFQSLFERLRPPAERGLLTPREFISMVERVYNGASGEISHQLLRLIPRGGLEIEQYLNQIGLRRFGDVACVVDGAFYLFLFACRADGLEPALGNICRLAWRDLFSDFEILPGVEALPREDFLTAPLLPPTFVLAEERTAGSSAEAAGRAAYSPQCTTLPITDPCS</sequence>
<organism evidence="2 3">
    <name type="scientific">Pseudomonas frederiksbergensis</name>
    <dbReference type="NCBI Taxonomy" id="104087"/>
    <lineage>
        <taxon>Bacteria</taxon>
        <taxon>Pseudomonadati</taxon>
        <taxon>Pseudomonadota</taxon>
        <taxon>Gammaproteobacteria</taxon>
        <taxon>Pseudomonadales</taxon>
        <taxon>Pseudomonadaceae</taxon>
        <taxon>Pseudomonas</taxon>
    </lineage>
</organism>
<dbReference type="GO" id="GO:0035438">
    <property type="term" value="F:cyclic-di-GMP binding"/>
    <property type="evidence" value="ECO:0007669"/>
    <property type="project" value="InterPro"/>
</dbReference>
<dbReference type="GeneID" id="46911639"/>
<protein>
    <recommendedName>
        <fullName evidence="1">Cellulose biosynthesis protein BcsE</fullName>
    </recommendedName>
</protein>
<evidence type="ECO:0000313" key="2">
    <source>
        <dbReference type="EMBL" id="APC18887.1"/>
    </source>
</evidence>
<name>A0A1J0ESJ9_9PSED</name>
<dbReference type="EMBL" id="CP017886">
    <property type="protein sequence ID" value="APC18887.1"/>
    <property type="molecule type" value="Genomic_DNA"/>
</dbReference>
<gene>
    <name evidence="2" type="ORF">BLL42_25460</name>
</gene>
<dbReference type="AlphaFoldDB" id="A0A1J0ESJ9"/>
<proteinExistence type="predicted"/>
<accession>A0A1J0ESJ9</accession>
<reference evidence="3" key="1">
    <citation type="submission" date="2016-10" db="EMBL/GenBank/DDBJ databases">
        <title>Pseudomonas frederiksbergensis ERGS4:02 complete genome.</title>
        <authorList>
            <person name="Kumar R."/>
            <person name="Acharya V."/>
            <person name="Singh D."/>
        </authorList>
    </citation>
    <scope>NUCLEOTIDE SEQUENCE [LARGE SCALE GENOMIC DNA]</scope>
    <source>
        <strain evidence="3">ERGS4:02</strain>
    </source>
</reference>
<dbReference type="OrthoDB" id="5840260at2"/>
<evidence type="ECO:0000256" key="1">
    <source>
        <dbReference type="NCBIfam" id="TIGR03369"/>
    </source>
</evidence>
<dbReference type="Pfam" id="PF10995">
    <property type="entry name" value="CBP_BcsE"/>
    <property type="match status" value="1"/>
</dbReference>
<evidence type="ECO:0000313" key="3">
    <source>
        <dbReference type="Proteomes" id="UP000182567"/>
    </source>
</evidence>
<dbReference type="InterPro" id="IPR017745">
    <property type="entry name" value="BcsE"/>
</dbReference>
<dbReference type="Proteomes" id="UP000182567">
    <property type="component" value="Chromosome"/>
</dbReference>
<dbReference type="RefSeq" id="WP_071555422.1">
    <property type="nucleotide sequence ID" value="NZ_CP017886.1"/>
</dbReference>